<evidence type="ECO:0000313" key="1">
    <source>
        <dbReference type="EMBL" id="CAB4149389.1"/>
    </source>
</evidence>
<sequence>MFNLADYEPVEVRLEKFIKDHPDFRISTELEVVEATRYIVKAYLFKTSQDSIAWATGYAEETVSARGVNQTSALENCETSAIGRALANAGYAPKGKRPSREEMSKVSNHPALKAVRTEIKPAAQEVKEGDVDYWTTPIGANVKTVQAPVTLDSAMATVTAILGTGDAEAAPTCSHGSMIWQEGEKNGKSWARYKCSLSGHAGTAGECSPIWYNLTNEGKWSRQKPRV</sequence>
<protein>
    <submittedName>
        <fullName evidence="1">Uncharacterized protein</fullName>
    </submittedName>
</protein>
<name>A0A6J5N087_9CAUD</name>
<organism evidence="1">
    <name type="scientific">uncultured Caudovirales phage</name>
    <dbReference type="NCBI Taxonomy" id="2100421"/>
    <lineage>
        <taxon>Viruses</taxon>
        <taxon>Duplodnaviria</taxon>
        <taxon>Heunggongvirae</taxon>
        <taxon>Uroviricota</taxon>
        <taxon>Caudoviricetes</taxon>
        <taxon>Peduoviridae</taxon>
        <taxon>Maltschvirus</taxon>
        <taxon>Maltschvirus maltsch</taxon>
    </lineage>
</organism>
<proteinExistence type="predicted"/>
<accession>A0A6J5N087</accession>
<dbReference type="EMBL" id="LR796515">
    <property type="protein sequence ID" value="CAB4149389.1"/>
    <property type="molecule type" value="Genomic_DNA"/>
</dbReference>
<gene>
    <name evidence="1" type="ORF">UFOVP540_24</name>
</gene>
<reference evidence="1" key="1">
    <citation type="submission" date="2020-04" db="EMBL/GenBank/DDBJ databases">
        <authorList>
            <person name="Chiriac C."/>
            <person name="Salcher M."/>
            <person name="Ghai R."/>
            <person name="Kavagutti S V."/>
        </authorList>
    </citation>
    <scope>NUCLEOTIDE SEQUENCE</scope>
</reference>